<gene>
    <name evidence="6" type="ORF">BOX15_Mlig021611g1</name>
</gene>
<proteinExistence type="inferred from homology"/>
<dbReference type="SUPFAM" id="SSF46785">
    <property type="entry name" value="Winged helix' DNA-binding domain"/>
    <property type="match status" value="1"/>
</dbReference>
<name>A0A267EFM9_9PLAT</name>
<keyword evidence="3" id="KW-0539">Nucleus</keyword>
<evidence type="ECO:0000256" key="1">
    <source>
        <dbReference type="ARBA" id="ARBA00005562"/>
    </source>
</evidence>
<dbReference type="PROSITE" id="PS00346">
    <property type="entry name" value="ETS_DOMAIN_2"/>
    <property type="match status" value="1"/>
</dbReference>
<comment type="subcellular location">
    <subcellularLocation>
        <location evidence="3">Nucleus</location>
    </subcellularLocation>
</comment>
<dbReference type="GO" id="GO:0030154">
    <property type="term" value="P:cell differentiation"/>
    <property type="evidence" value="ECO:0007669"/>
    <property type="project" value="TreeGrafter"/>
</dbReference>
<comment type="caution">
    <text evidence="6">The sequence shown here is derived from an EMBL/GenBank/DDBJ whole genome shotgun (WGS) entry which is preliminary data.</text>
</comment>
<dbReference type="GO" id="GO:0000981">
    <property type="term" value="F:DNA-binding transcription factor activity, RNA polymerase II-specific"/>
    <property type="evidence" value="ECO:0007669"/>
    <property type="project" value="TreeGrafter"/>
</dbReference>
<protein>
    <recommendedName>
        <fullName evidence="5">ETS domain-containing protein</fullName>
    </recommendedName>
</protein>
<comment type="similarity">
    <text evidence="1 3">Belongs to the ETS family.</text>
</comment>
<dbReference type="OrthoDB" id="10067219at2759"/>
<dbReference type="Gene3D" id="1.10.10.10">
    <property type="entry name" value="Winged helix-like DNA-binding domain superfamily/Winged helix DNA-binding domain"/>
    <property type="match status" value="1"/>
</dbReference>
<feature type="compositionally biased region" description="Polar residues" evidence="4">
    <location>
        <begin position="129"/>
        <end position="147"/>
    </location>
</feature>
<dbReference type="EMBL" id="NIVC01002164">
    <property type="protein sequence ID" value="PAA60315.1"/>
    <property type="molecule type" value="Genomic_DNA"/>
</dbReference>
<keyword evidence="2 3" id="KW-0238">DNA-binding</keyword>
<dbReference type="PRINTS" id="PR00454">
    <property type="entry name" value="ETSDOMAIN"/>
</dbReference>
<dbReference type="Proteomes" id="UP000215902">
    <property type="component" value="Unassembled WGS sequence"/>
</dbReference>
<feature type="region of interest" description="Disordered" evidence="4">
    <location>
        <begin position="129"/>
        <end position="191"/>
    </location>
</feature>
<sequence length="303" mass="34519">MTATDEAERFIMELLSEPAEPQPGWRADDLAELDSSHFDAMRNAFDDLLTYDSATLIGMYQLSPQPPQQQPLPLPQPWQFPELLSVDLDDDQALEQLQPQQLQPQQLQKSQFAACSEAALLAMRRRSDSGYSASTRSPCSEGSSFCESNSPQQVPLPLPQPPPPAPPLSLWQSDEKPPTAGGLDEGFSDTTRGRCHAGFQSKFRIGKIRKPKSRQLQLWEFLYQLLHEASDSPALVWESRADGVFRIERPAALAEAWGRHRCRGSMTYEKMSRTLRYYYEKQLITKVTGRQHTYRFHYDKFPQ</sequence>
<evidence type="ECO:0000256" key="2">
    <source>
        <dbReference type="ARBA" id="ARBA00023125"/>
    </source>
</evidence>
<dbReference type="InterPro" id="IPR036390">
    <property type="entry name" value="WH_DNA-bd_sf"/>
</dbReference>
<dbReference type="SMART" id="SM00413">
    <property type="entry name" value="ETS"/>
    <property type="match status" value="1"/>
</dbReference>
<dbReference type="PROSITE" id="PS50061">
    <property type="entry name" value="ETS_DOMAIN_3"/>
    <property type="match status" value="1"/>
</dbReference>
<keyword evidence="7" id="KW-1185">Reference proteome</keyword>
<organism evidence="6 7">
    <name type="scientific">Macrostomum lignano</name>
    <dbReference type="NCBI Taxonomy" id="282301"/>
    <lineage>
        <taxon>Eukaryota</taxon>
        <taxon>Metazoa</taxon>
        <taxon>Spiralia</taxon>
        <taxon>Lophotrochozoa</taxon>
        <taxon>Platyhelminthes</taxon>
        <taxon>Rhabditophora</taxon>
        <taxon>Macrostomorpha</taxon>
        <taxon>Macrostomida</taxon>
        <taxon>Macrostomidae</taxon>
        <taxon>Macrostomum</taxon>
    </lineage>
</organism>
<dbReference type="GO" id="GO:0005634">
    <property type="term" value="C:nucleus"/>
    <property type="evidence" value="ECO:0007669"/>
    <property type="project" value="UniProtKB-SubCell"/>
</dbReference>
<feature type="compositionally biased region" description="Pro residues" evidence="4">
    <location>
        <begin position="154"/>
        <end position="167"/>
    </location>
</feature>
<reference evidence="6 7" key="1">
    <citation type="submission" date="2017-06" db="EMBL/GenBank/DDBJ databases">
        <title>A platform for efficient transgenesis in Macrostomum lignano, a flatworm model organism for stem cell research.</title>
        <authorList>
            <person name="Berezikov E."/>
        </authorList>
    </citation>
    <scope>NUCLEOTIDE SEQUENCE [LARGE SCALE GENOMIC DNA]</scope>
    <source>
        <strain evidence="6">DV1</strain>
        <tissue evidence="6">Whole organism</tissue>
    </source>
</reference>
<feature type="domain" description="ETS" evidence="5">
    <location>
        <begin position="216"/>
        <end position="297"/>
    </location>
</feature>
<evidence type="ECO:0000313" key="6">
    <source>
        <dbReference type="EMBL" id="PAA60315.1"/>
    </source>
</evidence>
<dbReference type="Pfam" id="PF00178">
    <property type="entry name" value="Ets"/>
    <property type="match status" value="1"/>
</dbReference>
<evidence type="ECO:0000259" key="5">
    <source>
        <dbReference type="PROSITE" id="PS50061"/>
    </source>
</evidence>
<dbReference type="PANTHER" id="PTHR11849">
    <property type="entry name" value="ETS"/>
    <property type="match status" value="1"/>
</dbReference>
<dbReference type="InterPro" id="IPR046328">
    <property type="entry name" value="ETS_fam"/>
</dbReference>
<dbReference type="InterPro" id="IPR036388">
    <property type="entry name" value="WH-like_DNA-bd_sf"/>
</dbReference>
<accession>A0A267EFM9</accession>
<evidence type="ECO:0000256" key="3">
    <source>
        <dbReference type="RuleBase" id="RU004019"/>
    </source>
</evidence>
<dbReference type="InterPro" id="IPR000418">
    <property type="entry name" value="Ets_dom"/>
</dbReference>
<dbReference type="GO" id="GO:0043565">
    <property type="term" value="F:sequence-specific DNA binding"/>
    <property type="evidence" value="ECO:0007669"/>
    <property type="project" value="InterPro"/>
</dbReference>
<dbReference type="STRING" id="282301.A0A267EFM9"/>
<evidence type="ECO:0000313" key="7">
    <source>
        <dbReference type="Proteomes" id="UP000215902"/>
    </source>
</evidence>
<evidence type="ECO:0000256" key="4">
    <source>
        <dbReference type="SAM" id="MobiDB-lite"/>
    </source>
</evidence>
<dbReference type="AlphaFoldDB" id="A0A267EFM9"/>